<gene>
    <name evidence="2" type="ORF">AALO17_18030</name>
</gene>
<dbReference type="EMBL" id="CP011391">
    <property type="protein sequence ID" value="AMK54937.1"/>
    <property type="molecule type" value="Genomic_DNA"/>
</dbReference>
<dbReference type="KEGG" id="fro:AALO17_18030"/>
<dbReference type="STRING" id="1702221.AALO17_18030"/>
<evidence type="ECO:0000313" key="3">
    <source>
        <dbReference type="Proteomes" id="UP000069771"/>
    </source>
</evidence>
<dbReference type="Proteomes" id="UP000069771">
    <property type="component" value="Chromosome"/>
</dbReference>
<name>A0A140DWB0_9FIRM</name>
<evidence type="ECO:0000256" key="1">
    <source>
        <dbReference type="SAM" id="MobiDB-lite"/>
    </source>
</evidence>
<dbReference type="AlphaFoldDB" id="A0A140DWB0"/>
<protein>
    <submittedName>
        <fullName evidence="2">Uncharacterized protein</fullName>
    </submittedName>
</protein>
<proteinExistence type="predicted"/>
<sequence length="57" mass="6618">MQRQRKEAESRISCFSACSIPAEKICCRFLADIEASDQRHPQSSYSMFSKTDRRYPA</sequence>
<reference evidence="2 3" key="1">
    <citation type="journal article" date="2016" name="Gut Pathog.">
        <title>Whole genome sequencing of "Faecalibaculum rodentium" ALO17, isolated from C57BL/6J laboratory mouse feces.</title>
        <authorList>
            <person name="Lim S."/>
            <person name="Chang D.H."/>
            <person name="Ahn S."/>
            <person name="Kim B.C."/>
        </authorList>
    </citation>
    <scope>NUCLEOTIDE SEQUENCE [LARGE SCALE GENOMIC DNA]</scope>
    <source>
        <strain evidence="2 3">Alo17</strain>
    </source>
</reference>
<feature type="region of interest" description="Disordered" evidence="1">
    <location>
        <begin position="36"/>
        <end position="57"/>
    </location>
</feature>
<evidence type="ECO:0000313" key="2">
    <source>
        <dbReference type="EMBL" id="AMK54937.1"/>
    </source>
</evidence>
<organism evidence="2 3">
    <name type="scientific">Faecalibaculum rodentium</name>
    <dbReference type="NCBI Taxonomy" id="1702221"/>
    <lineage>
        <taxon>Bacteria</taxon>
        <taxon>Bacillati</taxon>
        <taxon>Bacillota</taxon>
        <taxon>Erysipelotrichia</taxon>
        <taxon>Erysipelotrichales</taxon>
        <taxon>Erysipelotrichaceae</taxon>
        <taxon>Faecalibaculum</taxon>
    </lineage>
</organism>
<keyword evidence="3" id="KW-1185">Reference proteome</keyword>
<accession>A0A140DWB0</accession>